<dbReference type="Gene3D" id="1.10.10.10">
    <property type="entry name" value="Winged helix-like DNA-binding domain superfamily/Winged helix DNA-binding domain"/>
    <property type="match status" value="1"/>
</dbReference>
<dbReference type="SUPFAM" id="SSF48452">
    <property type="entry name" value="TPR-like"/>
    <property type="match status" value="1"/>
</dbReference>
<dbReference type="PROSITE" id="PS51755">
    <property type="entry name" value="OMPR_PHOB"/>
    <property type="match status" value="1"/>
</dbReference>
<keyword evidence="3 5" id="KW-0238">DNA-binding</keyword>
<reference evidence="8" key="1">
    <citation type="submission" date="2016-10" db="EMBL/GenBank/DDBJ databases">
        <authorList>
            <person name="Varghese N."/>
            <person name="Submissions S."/>
        </authorList>
    </citation>
    <scope>NUCLEOTIDE SEQUENCE [LARGE SCALE GENOMIC DNA]</scope>
    <source>
        <strain evidence="8">DSM 45460</strain>
    </source>
</reference>
<feature type="domain" description="OmpR/PhoB-type" evidence="6">
    <location>
        <begin position="19"/>
        <end position="122"/>
    </location>
</feature>
<dbReference type="InterPro" id="IPR011990">
    <property type="entry name" value="TPR-like_helical_dom_sf"/>
</dbReference>
<dbReference type="EMBL" id="FNFM01000003">
    <property type="protein sequence ID" value="SDJ98039.1"/>
    <property type="molecule type" value="Genomic_DNA"/>
</dbReference>
<proteinExistence type="inferred from homology"/>
<dbReference type="Proteomes" id="UP000199213">
    <property type="component" value="Unassembled WGS sequence"/>
</dbReference>
<evidence type="ECO:0000256" key="1">
    <source>
        <dbReference type="ARBA" id="ARBA00005820"/>
    </source>
</evidence>
<dbReference type="Pfam" id="PF03704">
    <property type="entry name" value="BTAD"/>
    <property type="match status" value="1"/>
</dbReference>
<comment type="similarity">
    <text evidence="1">Belongs to the AfsR/DnrI/RedD regulatory family.</text>
</comment>
<dbReference type="Pfam" id="PF00486">
    <property type="entry name" value="Trans_reg_C"/>
    <property type="match status" value="1"/>
</dbReference>
<dbReference type="InterPro" id="IPR016032">
    <property type="entry name" value="Sig_transdc_resp-reg_C-effctor"/>
</dbReference>
<protein>
    <submittedName>
        <fullName evidence="7">DNA-binding transcriptional activator of the SARP family</fullName>
    </submittedName>
</protein>
<evidence type="ECO:0000259" key="6">
    <source>
        <dbReference type="PROSITE" id="PS51755"/>
    </source>
</evidence>
<dbReference type="Gene3D" id="1.25.40.10">
    <property type="entry name" value="Tetratricopeptide repeat domain"/>
    <property type="match status" value="1"/>
</dbReference>
<dbReference type="InterPro" id="IPR001867">
    <property type="entry name" value="OmpR/PhoB-type_DNA-bd"/>
</dbReference>
<evidence type="ECO:0000256" key="4">
    <source>
        <dbReference type="ARBA" id="ARBA00023163"/>
    </source>
</evidence>
<evidence type="ECO:0000313" key="8">
    <source>
        <dbReference type="Proteomes" id="UP000199213"/>
    </source>
</evidence>
<dbReference type="GO" id="GO:0006355">
    <property type="term" value="P:regulation of DNA-templated transcription"/>
    <property type="evidence" value="ECO:0007669"/>
    <property type="project" value="InterPro"/>
</dbReference>
<dbReference type="RefSeq" id="WP_092627056.1">
    <property type="nucleotide sequence ID" value="NZ_FNFM01000003.1"/>
</dbReference>
<sequence length="275" mass="30775">MRADPTTTDRAVHEDLGLRVETSAKSWFSLLGELEIRKDGIDHAPTAPKLLQIMALLILQAGKTVHTDSIIWELWSESPPRSVRTAIQTYVYQLRRSIEENGLATNGECVLETKTPGYRLCVSPEQIDVFLFQRLCSQGREEFEAGLFDQAAASLRAALSLCSGNPMANVRCGPVLLSHAVALGEQRRNALHLRIQAEIELGEHRDLVAELRSLAADSLDETVHMQLMQALSRSGRRPEALGIYRDLRTRLVEELGLEPSGELQRLHRDLLSHDR</sequence>
<organism evidence="7 8">
    <name type="scientific">Actinopolyspora mzabensis</name>
    <dbReference type="NCBI Taxonomy" id="995066"/>
    <lineage>
        <taxon>Bacteria</taxon>
        <taxon>Bacillati</taxon>
        <taxon>Actinomycetota</taxon>
        <taxon>Actinomycetes</taxon>
        <taxon>Actinopolysporales</taxon>
        <taxon>Actinopolysporaceae</taxon>
        <taxon>Actinopolyspora</taxon>
    </lineage>
</organism>
<dbReference type="InterPro" id="IPR036388">
    <property type="entry name" value="WH-like_DNA-bd_sf"/>
</dbReference>
<keyword evidence="8" id="KW-1185">Reference proteome</keyword>
<keyword evidence="2" id="KW-0805">Transcription regulation</keyword>
<dbReference type="AlphaFoldDB" id="A0A1G8Y594"/>
<dbReference type="InterPro" id="IPR005158">
    <property type="entry name" value="BTAD"/>
</dbReference>
<dbReference type="InterPro" id="IPR051677">
    <property type="entry name" value="AfsR-DnrI-RedD_regulator"/>
</dbReference>
<evidence type="ECO:0000256" key="2">
    <source>
        <dbReference type="ARBA" id="ARBA00023015"/>
    </source>
</evidence>
<accession>A0A1G8Y594</accession>
<evidence type="ECO:0000256" key="3">
    <source>
        <dbReference type="ARBA" id="ARBA00023125"/>
    </source>
</evidence>
<gene>
    <name evidence="7" type="ORF">SAMN04487820_103263</name>
</gene>
<evidence type="ECO:0000256" key="5">
    <source>
        <dbReference type="PROSITE-ProRule" id="PRU01091"/>
    </source>
</evidence>
<dbReference type="SUPFAM" id="SSF46894">
    <property type="entry name" value="C-terminal effector domain of the bipartite response regulators"/>
    <property type="match status" value="1"/>
</dbReference>
<feature type="DNA-binding region" description="OmpR/PhoB-type" evidence="5">
    <location>
        <begin position="19"/>
        <end position="122"/>
    </location>
</feature>
<dbReference type="OrthoDB" id="4336084at2"/>
<dbReference type="CDD" id="cd15831">
    <property type="entry name" value="BTAD"/>
    <property type="match status" value="1"/>
</dbReference>
<dbReference type="SMART" id="SM01043">
    <property type="entry name" value="BTAD"/>
    <property type="match status" value="1"/>
</dbReference>
<evidence type="ECO:0000313" key="7">
    <source>
        <dbReference type="EMBL" id="SDJ98039.1"/>
    </source>
</evidence>
<dbReference type="GO" id="GO:0000160">
    <property type="term" value="P:phosphorelay signal transduction system"/>
    <property type="evidence" value="ECO:0007669"/>
    <property type="project" value="InterPro"/>
</dbReference>
<dbReference type="SMART" id="SM00862">
    <property type="entry name" value="Trans_reg_C"/>
    <property type="match status" value="1"/>
</dbReference>
<keyword evidence="4" id="KW-0804">Transcription</keyword>
<dbReference type="PANTHER" id="PTHR35807">
    <property type="entry name" value="TRANSCRIPTIONAL REGULATOR REDD-RELATED"/>
    <property type="match status" value="1"/>
</dbReference>
<dbReference type="PANTHER" id="PTHR35807:SF1">
    <property type="entry name" value="TRANSCRIPTIONAL REGULATOR REDD"/>
    <property type="match status" value="1"/>
</dbReference>
<dbReference type="GO" id="GO:0003677">
    <property type="term" value="F:DNA binding"/>
    <property type="evidence" value="ECO:0007669"/>
    <property type="project" value="UniProtKB-UniRule"/>
</dbReference>
<name>A0A1G8Y594_ACTMZ</name>